<name>A0A1G5RX11_9FIRM</name>
<dbReference type="Proteomes" id="UP000199208">
    <property type="component" value="Unassembled WGS sequence"/>
</dbReference>
<dbReference type="Gene3D" id="3.40.50.1110">
    <property type="entry name" value="SGNH hydrolase"/>
    <property type="match status" value="1"/>
</dbReference>
<dbReference type="EMBL" id="FMWL01000005">
    <property type="protein sequence ID" value="SCZ78652.1"/>
    <property type="molecule type" value="Genomic_DNA"/>
</dbReference>
<evidence type="ECO:0000313" key="2">
    <source>
        <dbReference type="EMBL" id="SCZ78652.1"/>
    </source>
</evidence>
<evidence type="ECO:0000313" key="3">
    <source>
        <dbReference type="Proteomes" id="UP000199208"/>
    </source>
</evidence>
<dbReference type="OrthoDB" id="26855at2"/>
<keyword evidence="3" id="KW-1185">Reference proteome</keyword>
<dbReference type="InterPro" id="IPR036514">
    <property type="entry name" value="SGNH_hydro_sf"/>
</dbReference>
<protein>
    <submittedName>
        <fullName evidence="2">GDSL-like Lipase/Acylhydrolase family protein</fullName>
    </submittedName>
</protein>
<dbReference type="GO" id="GO:0016787">
    <property type="term" value="F:hydrolase activity"/>
    <property type="evidence" value="ECO:0007669"/>
    <property type="project" value="UniProtKB-KW"/>
</dbReference>
<feature type="chain" id="PRO_5039186064" evidence="1">
    <location>
        <begin position="24"/>
        <end position="330"/>
    </location>
</feature>
<accession>A0A1G5RX11</accession>
<evidence type="ECO:0000256" key="1">
    <source>
        <dbReference type="SAM" id="SignalP"/>
    </source>
</evidence>
<gene>
    <name evidence="2" type="ORF">SAMN03080599_01366</name>
</gene>
<organism evidence="2 3">
    <name type="scientific">Acidaminobacter hydrogenoformans DSM 2784</name>
    <dbReference type="NCBI Taxonomy" id="1120920"/>
    <lineage>
        <taxon>Bacteria</taxon>
        <taxon>Bacillati</taxon>
        <taxon>Bacillota</taxon>
        <taxon>Clostridia</taxon>
        <taxon>Peptostreptococcales</taxon>
        <taxon>Acidaminobacteraceae</taxon>
        <taxon>Acidaminobacter</taxon>
    </lineage>
</organism>
<dbReference type="AlphaFoldDB" id="A0A1G5RX11"/>
<reference evidence="2 3" key="1">
    <citation type="submission" date="2016-10" db="EMBL/GenBank/DDBJ databases">
        <authorList>
            <person name="de Groot N.N."/>
        </authorList>
    </citation>
    <scope>NUCLEOTIDE SEQUENCE [LARGE SCALE GENOMIC DNA]</scope>
    <source>
        <strain evidence="2 3">DSM 2784</strain>
    </source>
</reference>
<keyword evidence="2" id="KW-0378">Hydrolase</keyword>
<dbReference type="SUPFAM" id="SSF52266">
    <property type="entry name" value="SGNH hydrolase"/>
    <property type="match status" value="1"/>
</dbReference>
<proteinExistence type="predicted"/>
<dbReference type="RefSeq" id="WP_092590149.1">
    <property type="nucleotide sequence ID" value="NZ_FMWL01000005.1"/>
</dbReference>
<dbReference type="STRING" id="1120920.SAMN03080599_01366"/>
<sequence length="330" mass="37022">MKKRLLTILMILMLLFSLMPAQAFAEKAEAEAGLKYLNIGDSIAAGLSALPNEEDYFAQYAGYLGEENLFRFYSPIPELPMPPYTWDDGAYNLGFPGLDSIELLKALNNEFLPSMTDPHYALQVQLLNLIPQADVITISIGGNNLLTPVIASVFDMYDLEPGVDDENDLMAAIIAGGEANWNANLQAFVMSALSSDYPSLGWFLETRTAQFLEDWPAILDQIELLNPEAHIIAMTLYNPIEKDDCEALFERYEALVRPMNMAMRMTQNRAMLANVANAFRKEPDAVAFRLTWMDAGMMMPPVLIDPHPTTIGHQLIFEELMKVRNPRAFQ</sequence>
<feature type="signal peptide" evidence="1">
    <location>
        <begin position="1"/>
        <end position="23"/>
    </location>
</feature>
<keyword evidence="1" id="KW-0732">Signal</keyword>